<organism evidence="2 3">
    <name type="scientific">Saitoella complicata (strain BCRC 22490 / CBS 7301 / JCM 7358 / NBRC 10748 / NRRL Y-17804)</name>
    <dbReference type="NCBI Taxonomy" id="698492"/>
    <lineage>
        <taxon>Eukaryota</taxon>
        <taxon>Fungi</taxon>
        <taxon>Dikarya</taxon>
        <taxon>Ascomycota</taxon>
        <taxon>Taphrinomycotina</taxon>
        <taxon>Taphrinomycotina incertae sedis</taxon>
        <taxon>Saitoella</taxon>
    </lineage>
</organism>
<proteinExistence type="predicted"/>
<keyword evidence="1" id="KW-0812">Transmembrane</keyword>
<keyword evidence="1" id="KW-0472">Membrane</keyword>
<comment type="caution">
    <text evidence="2">The sequence shown here is derived from an EMBL/GenBank/DDBJ whole genome shotgun (WGS) entry which is preliminary data.</text>
</comment>
<dbReference type="AlphaFoldDB" id="A0A0E9NMF6"/>
<gene>
    <name evidence="2" type="ORF">G7K_4729-t1</name>
</gene>
<dbReference type="Proteomes" id="UP000033140">
    <property type="component" value="Unassembled WGS sequence"/>
</dbReference>
<feature type="transmembrane region" description="Helical" evidence="1">
    <location>
        <begin position="12"/>
        <end position="34"/>
    </location>
</feature>
<name>A0A0E9NMF6_SAICN</name>
<reference evidence="2 3" key="2">
    <citation type="journal article" date="2014" name="J. Gen. Appl. Microbiol.">
        <title>The early diverging ascomycetous budding yeast Saitoella complicata has three histone deacetylases belonging to the Clr6, Hos2, and Rpd3 lineages.</title>
        <authorList>
            <person name="Nishida H."/>
            <person name="Matsumoto T."/>
            <person name="Kondo S."/>
            <person name="Hamamoto M."/>
            <person name="Yoshikawa H."/>
        </authorList>
    </citation>
    <scope>NUCLEOTIDE SEQUENCE [LARGE SCALE GENOMIC DNA]</scope>
    <source>
        <strain evidence="2 3">NRRL Y-17804</strain>
    </source>
</reference>
<sequence length="69" mass="7878">MGCVCGTCFLPYAYDVCFSASYTCYLIIFVHITYRIMSQSSCSSCYLNMPMYIFLHVYRTTPGLLQSQA</sequence>
<protein>
    <submittedName>
        <fullName evidence="2">Uncharacterized protein</fullName>
    </submittedName>
</protein>
<evidence type="ECO:0000256" key="1">
    <source>
        <dbReference type="SAM" id="Phobius"/>
    </source>
</evidence>
<dbReference type="EMBL" id="BACD03000035">
    <property type="protein sequence ID" value="GAO50605.1"/>
    <property type="molecule type" value="Genomic_DNA"/>
</dbReference>
<keyword evidence="1" id="KW-1133">Transmembrane helix</keyword>
<keyword evidence="3" id="KW-1185">Reference proteome</keyword>
<reference evidence="2 3" key="3">
    <citation type="journal article" date="2015" name="Genome Announc.">
        <title>Draft Genome Sequence of the Archiascomycetous Yeast Saitoella complicata.</title>
        <authorList>
            <person name="Yamauchi K."/>
            <person name="Kondo S."/>
            <person name="Hamamoto M."/>
            <person name="Takahashi Y."/>
            <person name="Ogura Y."/>
            <person name="Hayashi T."/>
            <person name="Nishida H."/>
        </authorList>
    </citation>
    <scope>NUCLEOTIDE SEQUENCE [LARGE SCALE GENOMIC DNA]</scope>
    <source>
        <strain evidence="2 3">NRRL Y-17804</strain>
    </source>
</reference>
<evidence type="ECO:0000313" key="2">
    <source>
        <dbReference type="EMBL" id="GAO50605.1"/>
    </source>
</evidence>
<accession>A0A0E9NMF6</accession>
<evidence type="ECO:0000313" key="3">
    <source>
        <dbReference type="Proteomes" id="UP000033140"/>
    </source>
</evidence>
<reference evidence="2 3" key="1">
    <citation type="journal article" date="2011" name="J. Gen. Appl. Microbiol.">
        <title>Draft genome sequencing of the enigmatic yeast Saitoella complicata.</title>
        <authorList>
            <person name="Nishida H."/>
            <person name="Hamamoto M."/>
            <person name="Sugiyama J."/>
        </authorList>
    </citation>
    <scope>NUCLEOTIDE SEQUENCE [LARGE SCALE GENOMIC DNA]</scope>
    <source>
        <strain evidence="2 3">NRRL Y-17804</strain>
    </source>
</reference>